<evidence type="ECO:0000256" key="1">
    <source>
        <dbReference type="ARBA" id="ARBA00005031"/>
    </source>
</evidence>
<dbReference type="GO" id="GO:0046872">
    <property type="term" value="F:metal ion binding"/>
    <property type="evidence" value="ECO:0007669"/>
    <property type="project" value="UniProtKB-KW"/>
</dbReference>
<evidence type="ECO:0000256" key="8">
    <source>
        <dbReference type="ARBA" id="ARBA00023239"/>
    </source>
</evidence>
<dbReference type="InterPro" id="IPR020810">
    <property type="entry name" value="Enolase_C"/>
</dbReference>
<evidence type="ECO:0000259" key="10">
    <source>
        <dbReference type="Pfam" id="PF00113"/>
    </source>
</evidence>
<evidence type="ECO:0000313" key="12">
    <source>
        <dbReference type="Proteomes" id="UP000325517"/>
    </source>
</evidence>
<dbReference type="UniPathway" id="UPA00109">
    <property type="reaction ID" value="UER00187"/>
</dbReference>
<comment type="pathway">
    <text evidence="1">Carbohydrate degradation; glycolysis; pyruvate from D-glyceraldehyde 3-phosphate: step 4/5.</text>
</comment>
<feature type="region of interest" description="Disordered" evidence="9">
    <location>
        <begin position="1"/>
        <end position="20"/>
    </location>
</feature>
<keyword evidence="5" id="KW-0964">Secreted</keyword>
<evidence type="ECO:0000256" key="7">
    <source>
        <dbReference type="ARBA" id="ARBA00023152"/>
    </source>
</evidence>
<organism evidence="11 12">
    <name type="scientific">Psychrobacillus glaciei</name>
    <dbReference type="NCBI Taxonomy" id="2283160"/>
    <lineage>
        <taxon>Bacteria</taxon>
        <taxon>Bacillati</taxon>
        <taxon>Bacillota</taxon>
        <taxon>Bacilli</taxon>
        <taxon>Bacillales</taxon>
        <taxon>Bacillaceae</taxon>
        <taxon>Psychrobacillus</taxon>
    </lineage>
</organism>
<feature type="compositionally biased region" description="Basic and acidic residues" evidence="9">
    <location>
        <begin position="10"/>
        <end position="20"/>
    </location>
</feature>
<evidence type="ECO:0000256" key="5">
    <source>
        <dbReference type="ARBA" id="ARBA00022525"/>
    </source>
</evidence>
<proteinExistence type="inferred from homology"/>
<dbReference type="Pfam" id="PF00113">
    <property type="entry name" value="Enolase_C"/>
    <property type="match status" value="1"/>
</dbReference>
<keyword evidence="8" id="KW-0456">Lyase</keyword>
<evidence type="ECO:0000256" key="3">
    <source>
        <dbReference type="ARBA" id="ARBA00012058"/>
    </source>
</evidence>
<dbReference type="EMBL" id="CP031223">
    <property type="protein sequence ID" value="QFF99942.1"/>
    <property type="molecule type" value="Genomic_DNA"/>
</dbReference>
<keyword evidence="7" id="KW-0324">Glycolysis</keyword>
<dbReference type="InterPro" id="IPR036849">
    <property type="entry name" value="Enolase-like_C_sf"/>
</dbReference>
<sequence length="54" mass="6391">MHRVFTNFKRATDKHEPQDYEKKTVRVAKYNQLLRIEDQLNGTAQYCGKKCSTT</sequence>
<keyword evidence="12" id="KW-1185">Reference proteome</keyword>
<evidence type="ECO:0000313" key="11">
    <source>
        <dbReference type="EMBL" id="QFF99942.1"/>
    </source>
</evidence>
<dbReference type="AlphaFoldDB" id="A0A5J6SQJ5"/>
<dbReference type="EC" id="4.2.1.11" evidence="3"/>
<dbReference type="Proteomes" id="UP000325517">
    <property type="component" value="Chromosome"/>
</dbReference>
<evidence type="ECO:0000256" key="6">
    <source>
        <dbReference type="ARBA" id="ARBA00022723"/>
    </source>
</evidence>
<evidence type="ECO:0000256" key="4">
    <source>
        <dbReference type="ARBA" id="ARBA00017068"/>
    </source>
</evidence>
<dbReference type="OrthoDB" id="2973774at2"/>
<feature type="domain" description="Enolase C-terminal TIM barrel" evidence="10">
    <location>
        <begin position="23"/>
        <end position="52"/>
    </location>
</feature>
<dbReference type="GO" id="GO:0004634">
    <property type="term" value="F:phosphopyruvate hydratase activity"/>
    <property type="evidence" value="ECO:0007669"/>
    <property type="project" value="UniProtKB-EC"/>
</dbReference>
<accession>A0A5J6SQJ5</accession>
<protein>
    <recommendedName>
        <fullName evidence="4">Enolase</fullName>
        <ecNumber evidence="3">4.2.1.11</ecNumber>
    </recommendedName>
</protein>
<gene>
    <name evidence="11" type="ORF">PB01_14545</name>
</gene>
<keyword evidence="6" id="KW-0479">Metal-binding</keyword>
<name>A0A5J6SQJ5_9BACI</name>
<dbReference type="Gene3D" id="3.20.20.120">
    <property type="entry name" value="Enolase-like C-terminal domain"/>
    <property type="match status" value="1"/>
</dbReference>
<dbReference type="KEGG" id="psyo:PB01_14545"/>
<dbReference type="GO" id="GO:0006096">
    <property type="term" value="P:glycolytic process"/>
    <property type="evidence" value="ECO:0007669"/>
    <property type="project" value="UniProtKB-UniPathway"/>
</dbReference>
<comment type="similarity">
    <text evidence="2">Belongs to the enolase family.</text>
</comment>
<dbReference type="SUPFAM" id="SSF51604">
    <property type="entry name" value="Enolase C-terminal domain-like"/>
    <property type="match status" value="1"/>
</dbReference>
<evidence type="ECO:0000256" key="9">
    <source>
        <dbReference type="SAM" id="MobiDB-lite"/>
    </source>
</evidence>
<evidence type="ECO:0000256" key="2">
    <source>
        <dbReference type="ARBA" id="ARBA00009604"/>
    </source>
</evidence>
<reference evidence="11 12" key="1">
    <citation type="submission" date="2018-07" db="EMBL/GenBank/DDBJ databases">
        <title>Complete genome sequence of Psychrobacillus sp. PB01, isolated from iceberg, and comparative genome analysis of Psychrobacillus strains.</title>
        <authorList>
            <person name="Lee P.C."/>
        </authorList>
    </citation>
    <scope>NUCLEOTIDE SEQUENCE [LARGE SCALE GENOMIC DNA]</scope>
    <source>
        <strain evidence="11 12">PB01</strain>
    </source>
</reference>